<accession>A0A285P678</accession>
<dbReference type="InterPro" id="IPR011330">
    <property type="entry name" value="Glyco_hydro/deAcase_b/a-brl"/>
</dbReference>
<reference evidence="2 3" key="1">
    <citation type="submission" date="2017-09" db="EMBL/GenBank/DDBJ databases">
        <authorList>
            <person name="Ehlers B."/>
            <person name="Leendertz F.H."/>
        </authorList>
    </citation>
    <scope>NUCLEOTIDE SEQUENCE [LARGE SCALE GENOMIC DNA]</scope>
    <source>
        <strain evidence="2 3">DSM 27208</strain>
    </source>
</reference>
<sequence length="306" mass="34995">MGTFVVSLDTEFSWGCFDTGDVDRYKQAYRNTRSAITSLCDLFDQYEVPATWALVMHLLEDCSGHEEMISPEIDRVDDWFDASPCSSGIEKELWYAPDVLTELRSREVDHEIGLHGYSHMILGEPGCTREAAEAEIQKAVAVAEEAGISPQTFIFPRNKIGHIDILAEHGIQSYRGKDDRWYEYRIPGPLRRPLRFGDEFFCRTPPVVTPQKKSGLVEVPGSQIFRPVNDKWQYTPARTQVKRAKKGLDRAAKTGKIFHLWFHPFNVATELERHLQLFEEVLKYAAQLRSEGKIQVQTMADLAERA</sequence>
<name>A0A285P678_NATPI</name>
<dbReference type="InterPro" id="IPR002509">
    <property type="entry name" value="NODB_dom"/>
</dbReference>
<feature type="domain" description="NodB homology" evidence="1">
    <location>
        <begin position="16"/>
        <end position="157"/>
    </location>
</feature>
<dbReference type="OrthoDB" id="10436at2157"/>
<organism evidence="2 3">
    <name type="scientific">Natronoarchaeum philippinense</name>
    <dbReference type="NCBI Taxonomy" id="558529"/>
    <lineage>
        <taxon>Archaea</taxon>
        <taxon>Methanobacteriati</taxon>
        <taxon>Methanobacteriota</taxon>
        <taxon>Stenosarchaea group</taxon>
        <taxon>Halobacteria</taxon>
        <taxon>Halobacteriales</taxon>
        <taxon>Natronoarchaeaceae</taxon>
    </lineage>
</organism>
<dbReference type="SUPFAM" id="SSF88713">
    <property type="entry name" value="Glycoside hydrolase/deacetylase"/>
    <property type="match status" value="1"/>
</dbReference>
<dbReference type="GO" id="GO:0005975">
    <property type="term" value="P:carbohydrate metabolic process"/>
    <property type="evidence" value="ECO:0007669"/>
    <property type="project" value="InterPro"/>
</dbReference>
<evidence type="ECO:0000313" key="3">
    <source>
        <dbReference type="Proteomes" id="UP000219453"/>
    </source>
</evidence>
<proteinExistence type="predicted"/>
<evidence type="ECO:0000259" key="1">
    <source>
        <dbReference type="Pfam" id="PF01522"/>
    </source>
</evidence>
<keyword evidence="3" id="KW-1185">Reference proteome</keyword>
<gene>
    <name evidence="2" type="ORF">SAMN06269185_2472</name>
</gene>
<evidence type="ECO:0000313" key="2">
    <source>
        <dbReference type="EMBL" id="SNZ15381.1"/>
    </source>
</evidence>
<dbReference type="EMBL" id="OBEJ01000003">
    <property type="protein sequence ID" value="SNZ15381.1"/>
    <property type="molecule type" value="Genomic_DNA"/>
</dbReference>
<dbReference type="Proteomes" id="UP000219453">
    <property type="component" value="Unassembled WGS sequence"/>
</dbReference>
<dbReference type="AlphaFoldDB" id="A0A285P678"/>
<dbReference type="GO" id="GO:0016810">
    <property type="term" value="F:hydrolase activity, acting on carbon-nitrogen (but not peptide) bonds"/>
    <property type="evidence" value="ECO:0007669"/>
    <property type="project" value="InterPro"/>
</dbReference>
<dbReference type="RefSeq" id="WP_179747474.1">
    <property type="nucleotide sequence ID" value="NZ_OBEJ01000003.1"/>
</dbReference>
<dbReference type="Gene3D" id="3.20.20.370">
    <property type="entry name" value="Glycoside hydrolase/deacetylase"/>
    <property type="match status" value="1"/>
</dbReference>
<dbReference type="Pfam" id="PF01522">
    <property type="entry name" value="Polysacc_deac_1"/>
    <property type="match status" value="1"/>
</dbReference>
<protein>
    <submittedName>
        <fullName evidence="2">Polysaccharide deacetylase</fullName>
    </submittedName>
</protein>